<dbReference type="Gene3D" id="3.90.550.10">
    <property type="entry name" value="Spore Coat Polysaccharide Biosynthesis Protein SpsA, Chain A"/>
    <property type="match status" value="1"/>
</dbReference>
<protein>
    <recommendedName>
        <fullName evidence="2">mannose-1-phosphate guanylyltransferase</fullName>
        <ecNumber evidence="2">2.7.7.13</ecNumber>
    </recommendedName>
</protein>
<name>A0A1M6WZQ3_9BACT</name>
<evidence type="ECO:0000256" key="5">
    <source>
        <dbReference type="ARBA" id="ARBA00022741"/>
    </source>
</evidence>
<dbReference type="SUPFAM" id="SSF53448">
    <property type="entry name" value="Nucleotide-diphospho-sugar transferases"/>
    <property type="match status" value="1"/>
</dbReference>
<comment type="similarity">
    <text evidence="1 8">Belongs to the mannose-6-phosphate isomerase type 2 family.</text>
</comment>
<keyword evidence="6" id="KW-0342">GTP-binding</keyword>
<dbReference type="InterPro" id="IPR001538">
    <property type="entry name" value="Man6P_isomerase-2_C"/>
</dbReference>
<dbReference type="NCBIfam" id="TIGR01479">
    <property type="entry name" value="GMP_PMI"/>
    <property type="match status" value="1"/>
</dbReference>
<keyword evidence="13" id="KW-1185">Reference proteome</keyword>
<dbReference type="CDD" id="cd02509">
    <property type="entry name" value="GDP-M1P_Guanylyltransferase"/>
    <property type="match status" value="1"/>
</dbReference>
<gene>
    <name evidence="12" type="ORF">SAMN02745216_04436</name>
</gene>
<evidence type="ECO:0000256" key="6">
    <source>
        <dbReference type="ARBA" id="ARBA00023134"/>
    </source>
</evidence>
<dbReference type="GO" id="GO:0009298">
    <property type="term" value="P:GDP-mannose biosynthetic process"/>
    <property type="evidence" value="ECO:0007669"/>
    <property type="project" value="TreeGrafter"/>
</dbReference>
<evidence type="ECO:0000256" key="3">
    <source>
        <dbReference type="ARBA" id="ARBA00022679"/>
    </source>
</evidence>
<reference evidence="13" key="1">
    <citation type="submission" date="2016-11" db="EMBL/GenBank/DDBJ databases">
        <authorList>
            <person name="Varghese N."/>
            <person name="Submissions S."/>
        </authorList>
    </citation>
    <scope>NUCLEOTIDE SEQUENCE [LARGE SCALE GENOMIC DNA]</scope>
    <source>
        <strain evidence="13">DSM 16219</strain>
    </source>
</reference>
<dbReference type="Gene3D" id="2.60.120.10">
    <property type="entry name" value="Jelly Rolls"/>
    <property type="match status" value="1"/>
</dbReference>
<dbReference type="AlphaFoldDB" id="A0A1M6WZQ3"/>
<dbReference type="OrthoDB" id="9806359at2"/>
<dbReference type="GO" id="GO:0016853">
    <property type="term" value="F:isomerase activity"/>
    <property type="evidence" value="ECO:0007669"/>
    <property type="project" value="UniProtKB-KW"/>
</dbReference>
<dbReference type="EC" id="2.7.7.13" evidence="2"/>
<dbReference type="RefSeq" id="WP_073478436.1">
    <property type="nucleotide sequence ID" value="NZ_FQZU01000040.1"/>
</dbReference>
<proteinExistence type="inferred from homology"/>
<dbReference type="SUPFAM" id="SSF51182">
    <property type="entry name" value="RmlC-like cupins"/>
    <property type="match status" value="1"/>
</dbReference>
<dbReference type="PANTHER" id="PTHR46390">
    <property type="entry name" value="MANNOSE-1-PHOSPHATE GUANYLYLTRANSFERASE"/>
    <property type="match status" value="1"/>
</dbReference>
<evidence type="ECO:0000256" key="1">
    <source>
        <dbReference type="ARBA" id="ARBA00006115"/>
    </source>
</evidence>
<evidence type="ECO:0000313" key="13">
    <source>
        <dbReference type="Proteomes" id="UP000183994"/>
    </source>
</evidence>
<evidence type="ECO:0000259" key="10">
    <source>
        <dbReference type="Pfam" id="PF01050"/>
    </source>
</evidence>
<dbReference type="CDD" id="cd02213">
    <property type="entry name" value="cupin_PMI_typeII_C"/>
    <property type="match status" value="1"/>
</dbReference>
<evidence type="ECO:0000256" key="4">
    <source>
        <dbReference type="ARBA" id="ARBA00022695"/>
    </source>
</evidence>
<dbReference type="Pfam" id="PF00483">
    <property type="entry name" value="NTP_transferase"/>
    <property type="match status" value="1"/>
</dbReference>
<accession>A0A1M6WZQ3</accession>
<dbReference type="FunFam" id="3.90.550.10:FF:000046">
    <property type="entry name" value="Mannose-1-phosphate guanylyltransferase (GDP)"/>
    <property type="match status" value="1"/>
</dbReference>
<dbReference type="GO" id="GO:0005525">
    <property type="term" value="F:GTP binding"/>
    <property type="evidence" value="ECO:0007669"/>
    <property type="project" value="UniProtKB-KW"/>
</dbReference>
<feature type="domain" description="Nucleotidyl transferase" evidence="9">
    <location>
        <begin position="4"/>
        <end position="286"/>
    </location>
</feature>
<feature type="domain" description="MannoseP isomerase/GMP-like beta-helix" evidence="11">
    <location>
        <begin position="293"/>
        <end position="346"/>
    </location>
</feature>
<evidence type="ECO:0000313" key="12">
    <source>
        <dbReference type="EMBL" id="SHK99144.1"/>
    </source>
</evidence>
<evidence type="ECO:0000259" key="9">
    <source>
        <dbReference type="Pfam" id="PF00483"/>
    </source>
</evidence>
<dbReference type="PANTHER" id="PTHR46390:SF1">
    <property type="entry name" value="MANNOSE-1-PHOSPHATE GUANYLYLTRANSFERASE"/>
    <property type="match status" value="1"/>
</dbReference>
<dbReference type="Pfam" id="PF22640">
    <property type="entry name" value="ManC_GMP_beta-helix"/>
    <property type="match status" value="1"/>
</dbReference>
<sequence>MILPVILAGGSGTRLWPLSRYQYPKQLLALSGDNSLLQRTALRLQGLEEAASPLVVCNEKHRFFVAEQFLQMEIDPFSIVLEPVGKNTAPAVAAAAIKALALGEDPVLFVLPADHHIQDAEGFLKSAKAGEALAEQGRLITFGVVPHAPETGYGYIRKGESFAEGAFILDKFVEKPDLPTAEQYLASGDYLWNSGMFMFKASVVLDELKKHAPEIVQACKQAVEDGREDLDFFRLDAKAFGRSPSISIDYAVMEKTSQGVVLPLEIGWDDLGSWESLWQTGEKDENSNVLMGDVTTVDVTNSYLHATKRMLAAVGVSDLVVVETADAILVANRDKVQNVKHIVEELRKRQREEAVSHRKVYRPWGSYESIEVSNRFQVKLITVKPGAKLSLQKHFHRAEHWVVVSGTAIASRDGEEITLHEDQSTYIPLGVVHRLENPGKIPLELIEVQSGAYLGEDDIVRLDDVYGR</sequence>
<dbReference type="GO" id="GO:0004475">
    <property type="term" value="F:mannose-1-phosphate guanylyltransferase (GTP) activity"/>
    <property type="evidence" value="ECO:0007669"/>
    <property type="project" value="UniProtKB-EC"/>
</dbReference>
<dbReference type="FunFam" id="2.60.120.10:FF:000032">
    <property type="entry name" value="Mannose-1-phosphate guanylyltransferase/mannose-6-phosphate isomerase"/>
    <property type="match status" value="1"/>
</dbReference>
<evidence type="ECO:0000259" key="11">
    <source>
        <dbReference type="Pfam" id="PF22640"/>
    </source>
</evidence>
<dbReference type="InterPro" id="IPR006375">
    <property type="entry name" value="Man1P_GuaTrfase/Man6P_Isoase"/>
</dbReference>
<dbReference type="EMBL" id="FQZU01000040">
    <property type="protein sequence ID" value="SHK99144.1"/>
    <property type="molecule type" value="Genomic_DNA"/>
</dbReference>
<feature type="domain" description="Mannose-6-phosphate isomerase type II C-terminal" evidence="10">
    <location>
        <begin position="350"/>
        <end position="464"/>
    </location>
</feature>
<dbReference type="InterPro" id="IPR051161">
    <property type="entry name" value="Mannose-6P_isomerase_type2"/>
</dbReference>
<dbReference type="Pfam" id="PF01050">
    <property type="entry name" value="MannoseP_isomer"/>
    <property type="match status" value="1"/>
</dbReference>
<dbReference type="InterPro" id="IPR011051">
    <property type="entry name" value="RmlC_Cupin_sf"/>
</dbReference>
<evidence type="ECO:0000256" key="8">
    <source>
        <dbReference type="RuleBase" id="RU004190"/>
    </source>
</evidence>
<keyword evidence="5" id="KW-0547">Nucleotide-binding</keyword>
<dbReference type="InterPro" id="IPR029044">
    <property type="entry name" value="Nucleotide-diphossugar_trans"/>
</dbReference>
<dbReference type="InterPro" id="IPR014710">
    <property type="entry name" value="RmlC-like_jellyroll"/>
</dbReference>
<keyword evidence="4" id="KW-0548">Nucleotidyltransferase</keyword>
<comment type="catalytic activity">
    <reaction evidence="7">
        <text>alpha-D-mannose 1-phosphate + GTP + H(+) = GDP-alpha-D-mannose + diphosphate</text>
        <dbReference type="Rhea" id="RHEA:15229"/>
        <dbReference type="ChEBI" id="CHEBI:15378"/>
        <dbReference type="ChEBI" id="CHEBI:33019"/>
        <dbReference type="ChEBI" id="CHEBI:37565"/>
        <dbReference type="ChEBI" id="CHEBI:57527"/>
        <dbReference type="ChEBI" id="CHEBI:58409"/>
        <dbReference type="EC" id="2.7.7.13"/>
    </reaction>
</comment>
<dbReference type="InterPro" id="IPR005835">
    <property type="entry name" value="NTP_transferase_dom"/>
</dbReference>
<dbReference type="Proteomes" id="UP000183994">
    <property type="component" value="Unassembled WGS sequence"/>
</dbReference>
<evidence type="ECO:0000256" key="2">
    <source>
        <dbReference type="ARBA" id="ARBA00012387"/>
    </source>
</evidence>
<dbReference type="InterPro" id="IPR054566">
    <property type="entry name" value="ManC/GMP-like_b-helix"/>
</dbReference>
<keyword evidence="3" id="KW-0808">Transferase</keyword>
<organism evidence="12 13">
    <name type="scientific">Desulfatibacillum alkenivorans DSM 16219</name>
    <dbReference type="NCBI Taxonomy" id="1121393"/>
    <lineage>
        <taxon>Bacteria</taxon>
        <taxon>Pseudomonadati</taxon>
        <taxon>Thermodesulfobacteriota</taxon>
        <taxon>Desulfobacteria</taxon>
        <taxon>Desulfobacterales</taxon>
        <taxon>Desulfatibacillaceae</taxon>
        <taxon>Desulfatibacillum</taxon>
    </lineage>
</organism>
<dbReference type="InterPro" id="IPR049577">
    <property type="entry name" value="GMPP_N"/>
</dbReference>
<dbReference type="STRING" id="1121393.SAMN02745216_04436"/>
<evidence type="ECO:0000256" key="7">
    <source>
        <dbReference type="ARBA" id="ARBA00047343"/>
    </source>
</evidence>
<dbReference type="GO" id="GO:0000271">
    <property type="term" value="P:polysaccharide biosynthetic process"/>
    <property type="evidence" value="ECO:0007669"/>
    <property type="project" value="InterPro"/>
</dbReference>
<keyword evidence="12" id="KW-0413">Isomerase</keyword>